<comment type="caution">
    <text evidence="2">The sequence shown here is derived from an EMBL/GenBank/DDBJ whole genome shotgun (WGS) entry which is preliminary data.</text>
</comment>
<keyword evidence="3" id="KW-1185">Reference proteome</keyword>
<dbReference type="Proteomes" id="UP001499930">
    <property type="component" value="Unassembled WGS sequence"/>
</dbReference>
<sequence>MGQAVQPCPGTVNPGSGTGSGETAATTATGPALLGPATLPTGLALLRPATLPIAGRKPGGRGAQGLRRLARPAGERVPVTEADRVRVQGGEPAEGLGGAGTVEVEHAQDRGV</sequence>
<reference evidence="3" key="1">
    <citation type="journal article" date="2019" name="Int. J. Syst. Evol. Microbiol.">
        <title>The Global Catalogue of Microorganisms (GCM) 10K type strain sequencing project: providing services to taxonomists for standard genome sequencing and annotation.</title>
        <authorList>
            <consortium name="The Broad Institute Genomics Platform"/>
            <consortium name="The Broad Institute Genome Sequencing Center for Infectious Disease"/>
            <person name="Wu L."/>
            <person name="Ma J."/>
        </authorList>
    </citation>
    <scope>NUCLEOTIDE SEQUENCE [LARGE SCALE GENOMIC DNA]</scope>
    <source>
        <strain evidence="3">JCM 3106</strain>
    </source>
</reference>
<feature type="region of interest" description="Disordered" evidence="1">
    <location>
        <begin position="51"/>
        <end position="112"/>
    </location>
</feature>
<accession>A0ABP6L8N1</accession>
<proteinExistence type="predicted"/>
<evidence type="ECO:0000313" key="2">
    <source>
        <dbReference type="EMBL" id="GAA3033565.1"/>
    </source>
</evidence>
<gene>
    <name evidence="2" type="ORF">GCM10017559_71190</name>
</gene>
<organism evidence="2 3">
    <name type="scientific">Streptosporangium longisporum</name>
    <dbReference type="NCBI Taxonomy" id="46187"/>
    <lineage>
        <taxon>Bacteria</taxon>
        <taxon>Bacillati</taxon>
        <taxon>Actinomycetota</taxon>
        <taxon>Actinomycetes</taxon>
        <taxon>Streptosporangiales</taxon>
        <taxon>Streptosporangiaceae</taxon>
        <taxon>Streptosporangium</taxon>
    </lineage>
</organism>
<evidence type="ECO:0000256" key="1">
    <source>
        <dbReference type="SAM" id="MobiDB-lite"/>
    </source>
</evidence>
<feature type="compositionally biased region" description="Basic and acidic residues" evidence="1">
    <location>
        <begin position="103"/>
        <end position="112"/>
    </location>
</feature>
<dbReference type="EMBL" id="BAAAWD010000020">
    <property type="protein sequence ID" value="GAA3033565.1"/>
    <property type="molecule type" value="Genomic_DNA"/>
</dbReference>
<protein>
    <submittedName>
        <fullName evidence="2">Uncharacterized protein</fullName>
    </submittedName>
</protein>
<evidence type="ECO:0000313" key="3">
    <source>
        <dbReference type="Proteomes" id="UP001499930"/>
    </source>
</evidence>
<feature type="compositionally biased region" description="Low complexity" evidence="1">
    <location>
        <begin position="21"/>
        <end position="37"/>
    </location>
</feature>
<name>A0ABP6L8N1_9ACTN</name>
<feature type="region of interest" description="Disordered" evidence="1">
    <location>
        <begin position="1"/>
        <end position="37"/>
    </location>
</feature>